<dbReference type="RefSeq" id="WP_378974323.1">
    <property type="nucleotide sequence ID" value="NZ_JBHTBJ010000028.1"/>
</dbReference>
<keyword evidence="1" id="KW-0812">Transmembrane</keyword>
<feature type="transmembrane region" description="Helical" evidence="1">
    <location>
        <begin position="16"/>
        <end position="34"/>
    </location>
</feature>
<name>A0ABW2HYZ9_9ACTN</name>
<evidence type="ECO:0000256" key="1">
    <source>
        <dbReference type="SAM" id="Phobius"/>
    </source>
</evidence>
<proteinExistence type="predicted"/>
<evidence type="ECO:0000313" key="2">
    <source>
        <dbReference type="EMBL" id="MFC7278001.1"/>
    </source>
</evidence>
<dbReference type="Proteomes" id="UP001596548">
    <property type="component" value="Unassembled WGS sequence"/>
</dbReference>
<dbReference type="EMBL" id="JBHTBJ010000028">
    <property type="protein sequence ID" value="MFC7278001.1"/>
    <property type="molecule type" value="Genomic_DNA"/>
</dbReference>
<keyword evidence="3" id="KW-1185">Reference proteome</keyword>
<sequence>METALDSFLVSVPQAAALWVLMLLGVFLLAGLLARRTRPLPEPVDDPAADARRYAGEVAVAAERAAATAERCRSAWREAQRELDAAWLAFDAADRIAREAAKACAYPLMSRRRKPGENAERQRYLHHAASAAARNRQISIAQLNDIYAHRGWNPRLHPVVQESALRQAMRDHRWAEYQQALRHERAAWEQAEFAAEALRSLRLEAAAAVARVGAGQPVSGDQWWADSWTTAELPAAA</sequence>
<organism evidence="2 3">
    <name type="scientific">Paractinoplanes rhizophilus</name>
    <dbReference type="NCBI Taxonomy" id="1416877"/>
    <lineage>
        <taxon>Bacteria</taxon>
        <taxon>Bacillati</taxon>
        <taxon>Actinomycetota</taxon>
        <taxon>Actinomycetes</taxon>
        <taxon>Micromonosporales</taxon>
        <taxon>Micromonosporaceae</taxon>
        <taxon>Paractinoplanes</taxon>
    </lineage>
</organism>
<keyword evidence="1" id="KW-1133">Transmembrane helix</keyword>
<gene>
    <name evidence="2" type="ORF">ACFQS1_28785</name>
</gene>
<evidence type="ECO:0000313" key="3">
    <source>
        <dbReference type="Proteomes" id="UP001596548"/>
    </source>
</evidence>
<reference evidence="3" key="1">
    <citation type="journal article" date="2019" name="Int. J. Syst. Evol. Microbiol.">
        <title>The Global Catalogue of Microorganisms (GCM) 10K type strain sequencing project: providing services to taxonomists for standard genome sequencing and annotation.</title>
        <authorList>
            <consortium name="The Broad Institute Genomics Platform"/>
            <consortium name="The Broad Institute Genome Sequencing Center for Infectious Disease"/>
            <person name="Wu L."/>
            <person name="Ma J."/>
        </authorList>
    </citation>
    <scope>NUCLEOTIDE SEQUENCE [LARGE SCALE GENOMIC DNA]</scope>
    <source>
        <strain evidence="3">XZYJT-10</strain>
    </source>
</reference>
<accession>A0ABW2HYZ9</accession>
<keyword evidence="1" id="KW-0472">Membrane</keyword>
<comment type="caution">
    <text evidence="2">The sequence shown here is derived from an EMBL/GenBank/DDBJ whole genome shotgun (WGS) entry which is preliminary data.</text>
</comment>
<protein>
    <submittedName>
        <fullName evidence="2">Uncharacterized protein</fullName>
    </submittedName>
</protein>